<organism evidence="2 3">
    <name type="scientific">Nematocida displodere</name>
    <dbReference type="NCBI Taxonomy" id="1805483"/>
    <lineage>
        <taxon>Eukaryota</taxon>
        <taxon>Fungi</taxon>
        <taxon>Fungi incertae sedis</taxon>
        <taxon>Microsporidia</taxon>
        <taxon>Nematocida</taxon>
    </lineage>
</organism>
<reference evidence="2 3" key="1">
    <citation type="submission" date="2016-02" db="EMBL/GenBank/DDBJ databases">
        <title>Discovery of a natural microsporidian pathogen with a broad tissue tropism in Caenorhabditis elegans.</title>
        <authorList>
            <person name="Luallen R.J."/>
            <person name="Reinke A.W."/>
            <person name="Tong L."/>
            <person name="Botts M.R."/>
            <person name="Felix M.-A."/>
            <person name="Troemel E.R."/>
        </authorList>
    </citation>
    <scope>NUCLEOTIDE SEQUENCE [LARGE SCALE GENOMIC DNA]</scope>
    <source>
        <strain evidence="2 3">JUm2807</strain>
    </source>
</reference>
<evidence type="ECO:0000256" key="1">
    <source>
        <dbReference type="SAM" id="SignalP"/>
    </source>
</evidence>
<comment type="caution">
    <text evidence="2">The sequence shown here is derived from an EMBL/GenBank/DDBJ whole genome shotgun (WGS) entry which is preliminary data.</text>
</comment>
<feature type="chain" id="PRO_5008060283" evidence="1">
    <location>
        <begin position="26"/>
        <end position="591"/>
    </location>
</feature>
<evidence type="ECO:0000313" key="2">
    <source>
        <dbReference type="EMBL" id="OAG29461.1"/>
    </source>
</evidence>
<evidence type="ECO:0000313" key="3">
    <source>
        <dbReference type="Proteomes" id="UP000185944"/>
    </source>
</evidence>
<keyword evidence="3" id="KW-1185">Reference proteome</keyword>
<accession>A0A177ED58</accession>
<dbReference type="GeneID" id="93646944"/>
<dbReference type="VEuPathDB" id="MicrosporidiaDB:NEDG_00594"/>
<dbReference type="AlphaFoldDB" id="A0A177ED58"/>
<dbReference type="Proteomes" id="UP000185944">
    <property type="component" value="Unassembled WGS sequence"/>
</dbReference>
<sequence length="591" mass="66854">MIGKWAKQSIGWVLLGAADLGLVCGACIFDNPCPFEYMDSEKPFASVSPFYVSDFKRCKTVFGYASVSLDDPISLQTFINHHNHIYSIGGGMSITVDQINDKLAGTDLEKQAALFQSRRIVMDEAIAFFSRGDVCKKRRILEFREMDLSQLLGYYGRSNETIKNLSFLNVKYIEDAEHLQGVAQNHNISLDETGLLSLLKRFSGLQTLSLNDCTISFLSARRKSDSLLALKLFNLANSTPEVLDTLLLNMNMHSLVCLGVYRSQVKKLSDILGYIGLENMSQLAYATLIFDQHLQEIDTMGLEKFEHLSRIMVKEVPPTATISPDAFNGYIGKKLCIHLELPTYTALANSMMQTAKAASEFCFHLARQESETFEHISKDNDLKVSVKNTSSRYNGAAASMKVVLRLHSVSVEEIHRILPAILMPAWGSGENKPVVLWFEFFKHSSRHETHTRYVETVKSLSDRAGRARVSLAVVTFMEPLLVLKTLWLISCANRDEYYPHLLRVEILAHVHCSIYYNELADLEECMACKDIRVVVKGQNILVIQFLTAEEKLANTWDVPDMSYDRTVEDFPTFYYRQSAPPHRPNFLCTIV</sequence>
<dbReference type="EMBL" id="LTDL01000040">
    <property type="protein sequence ID" value="OAG29461.1"/>
    <property type="molecule type" value="Genomic_DNA"/>
</dbReference>
<proteinExistence type="predicted"/>
<protein>
    <submittedName>
        <fullName evidence="2">Uncharacterized protein</fullName>
    </submittedName>
</protein>
<gene>
    <name evidence="2" type="ORF">NEDG_00594</name>
</gene>
<keyword evidence="1" id="KW-0732">Signal</keyword>
<feature type="signal peptide" evidence="1">
    <location>
        <begin position="1"/>
        <end position="25"/>
    </location>
</feature>
<name>A0A177ED58_9MICR</name>
<dbReference type="RefSeq" id="XP_067544109.1">
    <property type="nucleotide sequence ID" value="XM_067688012.1"/>
</dbReference>